<dbReference type="Proteomes" id="UP000266042">
    <property type="component" value="Unassembled WGS sequence"/>
</dbReference>
<dbReference type="AlphaFoldDB" id="A0A398DBX1"/>
<name>A0A398DBX1_9BACT</name>
<evidence type="ECO:0000313" key="6">
    <source>
        <dbReference type="Proteomes" id="UP000266042"/>
    </source>
</evidence>
<dbReference type="PANTHER" id="PTHR39966:SF3">
    <property type="entry name" value="DUF438 DOMAIN-CONTAINING PROTEIN"/>
    <property type="match status" value="1"/>
</dbReference>
<accession>A0A398DBX1</accession>
<dbReference type="SUPFAM" id="SSF140683">
    <property type="entry name" value="SP0561-like"/>
    <property type="match status" value="1"/>
</dbReference>
<dbReference type="PANTHER" id="PTHR39966">
    <property type="entry name" value="BLL2471 PROTEIN-RELATED"/>
    <property type="match status" value="1"/>
</dbReference>
<evidence type="ECO:0000259" key="1">
    <source>
        <dbReference type="Pfam" id="PF01814"/>
    </source>
</evidence>
<dbReference type="Pfam" id="PF01814">
    <property type="entry name" value="Hemerythrin"/>
    <property type="match status" value="1"/>
</dbReference>
<reference evidence="5 6" key="1">
    <citation type="submission" date="2018-09" db="EMBL/GenBank/DDBJ databases">
        <title>Discovery and Ecogenomic Context for Candidatus Cryosericales, a Global Caldiserica Order Active in Thawing Permafrost.</title>
        <authorList>
            <person name="Martinez M.A."/>
            <person name="Woodcroft B.J."/>
            <person name="Ignacio Espinoza J.C."/>
            <person name="Zayed A."/>
            <person name="Singleton C.M."/>
            <person name="Boyd J."/>
            <person name="Li Y.-F."/>
            <person name="Purvine S."/>
            <person name="Maughan H."/>
            <person name="Hodgkins S.B."/>
            <person name="Anderson D."/>
            <person name="Sederholm M."/>
            <person name="Temperton B."/>
            <person name="Saleska S.R."/>
            <person name="Tyson G.W."/>
            <person name="Rich V.I."/>
        </authorList>
    </citation>
    <scope>NUCLEOTIDE SEQUENCE [LARGE SCALE GENOMIC DNA]</scope>
    <source>
        <strain evidence="3 5">SMC2</strain>
        <strain evidence="4 6">SMC3</strain>
    </source>
</reference>
<dbReference type="InterPro" id="IPR007380">
    <property type="entry name" value="DUF438"/>
</dbReference>
<dbReference type="Gene3D" id="1.20.120.520">
    <property type="entry name" value="nmb1532 protein domain like"/>
    <property type="match status" value="1"/>
</dbReference>
<dbReference type="GO" id="GO:0005886">
    <property type="term" value="C:plasma membrane"/>
    <property type="evidence" value="ECO:0007669"/>
    <property type="project" value="TreeGrafter"/>
</dbReference>
<feature type="domain" description="Hemerythrin-like" evidence="1">
    <location>
        <begin position="198"/>
        <end position="306"/>
    </location>
</feature>
<gene>
    <name evidence="3" type="ORF">SMC2_08580</name>
    <name evidence="4" type="ORF">SMC3_05015</name>
</gene>
<dbReference type="Proteomes" id="UP000265724">
    <property type="component" value="Unassembled WGS sequence"/>
</dbReference>
<protein>
    <submittedName>
        <fullName evidence="4">DUF438 domain-containing protein</fullName>
    </submittedName>
</protein>
<evidence type="ECO:0000259" key="2">
    <source>
        <dbReference type="Pfam" id="PF04282"/>
    </source>
</evidence>
<evidence type="ECO:0000313" key="4">
    <source>
        <dbReference type="EMBL" id="RIE12932.1"/>
    </source>
</evidence>
<comment type="caution">
    <text evidence="4">The sequence shown here is derived from an EMBL/GenBank/DDBJ whole genome shotgun (WGS) entry which is preliminary data.</text>
</comment>
<keyword evidence="5" id="KW-1185">Reference proteome</keyword>
<proteinExistence type="predicted"/>
<dbReference type="InterPro" id="IPR012312">
    <property type="entry name" value="Hemerythrin-like"/>
</dbReference>
<dbReference type="EMBL" id="QXIW01000027">
    <property type="protein sequence ID" value="RIE12932.1"/>
    <property type="molecule type" value="Genomic_DNA"/>
</dbReference>
<dbReference type="InterPro" id="IPR038062">
    <property type="entry name" value="ScdA-like_N_sf"/>
</dbReference>
<evidence type="ECO:0000313" key="3">
    <source>
        <dbReference type="EMBL" id="RIE11722.1"/>
    </source>
</evidence>
<organism evidence="4 6">
    <name type="scientific">Candidatus Cryosericum hinesii</name>
    <dbReference type="NCBI Taxonomy" id="2290915"/>
    <lineage>
        <taxon>Bacteria</taxon>
        <taxon>Pseudomonadati</taxon>
        <taxon>Caldisericota/Cryosericota group</taxon>
        <taxon>Candidatus Cryosericota</taxon>
        <taxon>Candidatus Cryosericia</taxon>
        <taxon>Candidatus Cryosericales</taxon>
        <taxon>Candidatus Cryosericaceae</taxon>
        <taxon>Candidatus Cryosericum</taxon>
    </lineage>
</organism>
<evidence type="ECO:0000313" key="5">
    <source>
        <dbReference type="Proteomes" id="UP000265724"/>
    </source>
</evidence>
<dbReference type="Pfam" id="PF04282">
    <property type="entry name" value="DUF438"/>
    <property type="match status" value="1"/>
</dbReference>
<feature type="domain" description="DUF438" evidence="2">
    <location>
        <begin position="94"/>
        <end position="159"/>
    </location>
</feature>
<sequence length="338" mass="37710">MGGSLMYKPTTKLSVVLTEHPRAAAYLASINPQLKLLGNPVVIGLMAPRTDLRKVAERAGWTVEELEAAIVRSDTEGTAPATSGEAPAKIKEDLKAVLRKLYAGEDPVTCKAQFKELIAKADPLLIATAEAELAREGFSTDQLMEACDVHMDVFRDQLASSRTVVPDGHPLKLFIREQDAIIDWLEQGFTLARTLSALDGYVAAESTLAELRALMQHLHEAQSHDARQENTLFPLLERYGVEEPPAIMWAEHNRMKATRDIIDKTIRETPDAMSYAQFAQVLAGAFQQWLETFVQHAKKEQEILYNVALDLLSEKDWQDLQQESQELGFFALPGEENR</sequence>
<dbReference type="Gene3D" id="1.10.3910.10">
    <property type="entry name" value="SP0561-like"/>
    <property type="match status" value="1"/>
</dbReference>
<dbReference type="EMBL" id="QXIX01000059">
    <property type="protein sequence ID" value="RIE11722.1"/>
    <property type="molecule type" value="Genomic_DNA"/>
</dbReference>